<comment type="caution">
    <text evidence="1">The sequence shown here is derived from an EMBL/GenBank/DDBJ whole genome shotgun (WGS) entry which is preliminary data.</text>
</comment>
<evidence type="ECO:0000313" key="1">
    <source>
        <dbReference type="EMBL" id="OLP76654.1"/>
    </source>
</evidence>
<name>A0A1Q9C160_SYMMI</name>
<protein>
    <submittedName>
        <fullName evidence="1">Uncharacterized protein</fullName>
    </submittedName>
</protein>
<organism evidence="1 2">
    <name type="scientific">Symbiodinium microadriaticum</name>
    <name type="common">Dinoflagellate</name>
    <name type="synonym">Zooxanthella microadriatica</name>
    <dbReference type="NCBI Taxonomy" id="2951"/>
    <lineage>
        <taxon>Eukaryota</taxon>
        <taxon>Sar</taxon>
        <taxon>Alveolata</taxon>
        <taxon>Dinophyceae</taxon>
        <taxon>Suessiales</taxon>
        <taxon>Symbiodiniaceae</taxon>
        <taxon>Symbiodinium</taxon>
    </lineage>
</organism>
<sequence>MPAGLKAASLAHLDGGLGLVKGFQDFFGADFLLVRSLEHVKRNIRDQGAKKLRQSSWWTSTKTWVATSAFFHNDHVFDRYWHYCFLLLEKHEEAEFLAYLKAEHFKQTEVLWTASWRAATLEPGYGSYALNSVDAFFGVLDDYVPEEKSLPLRELMRHYEHAGRVFENESMWSEVCVEPSKLLSPTLLGEVSGQLSKRLEYKGGKQVGRLTAKTLKRMLAEETPMMLEVEAGEGQTTKVFCKYGPAAYNEQEMTALAELENAKSAEAVETAFQDIGALDENGFHPRIVRALYDKFTALHEEAGKLLESHHDFWQCGMTEHMAHIAATPQVLCPKRSLVSTVLVGEDVGGGNAKGVSLSCNALEHKDLAKPALVDEQFADPFDPGAGGQPELLGAANEGVPAAVHQEMQRLAEAGVLPITTPEQRARNRCSGGSEYGVPAAFADARRFSYVHPNFPPPTGYFWRCRGSEWTLCVKGG</sequence>
<dbReference type="OrthoDB" id="408862at2759"/>
<accession>A0A1Q9C160</accession>
<dbReference type="Proteomes" id="UP000186817">
    <property type="component" value="Unassembled WGS sequence"/>
</dbReference>
<proteinExistence type="predicted"/>
<keyword evidence="2" id="KW-1185">Reference proteome</keyword>
<evidence type="ECO:0000313" key="2">
    <source>
        <dbReference type="Proteomes" id="UP000186817"/>
    </source>
</evidence>
<gene>
    <name evidence="1" type="ORF">AK812_SmicGene43384</name>
</gene>
<reference evidence="1 2" key="1">
    <citation type="submission" date="2016-02" db="EMBL/GenBank/DDBJ databases">
        <title>Genome analysis of coral dinoflagellate symbionts highlights evolutionary adaptations to a symbiotic lifestyle.</title>
        <authorList>
            <person name="Aranda M."/>
            <person name="Li Y."/>
            <person name="Liew Y.J."/>
            <person name="Baumgarten S."/>
            <person name="Simakov O."/>
            <person name="Wilson M."/>
            <person name="Piel J."/>
            <person name="Ashoor H."/>
            <person name="Bougouffa S."/>
            <person name="Bajic V.B."/>
            <person name="Ryu T."/>
            <person name="Ravasi T."/>
            <person name="Bayer T."/>
            <person name="Micklem G."/>
            <person name="Kim H."/>
            <person name="Bhak J."/>
            <person name="Lajeunesse T.C."/>
            <person name="Voolstra C.R."/>
        </authorList>
    </citation>
    <scope>NUCLEOTIDE SEQUENCE [LARGE SCALE GENOMIC DNA]</scope>
    <source>
        <strain evidence="1 2">CCMP2467</strain>
    </source>
</reference>
<dbReference type="EMBL" id="LSRX01001961">
    <property type="protein sequence ID" value="OLP76654.1"/>
    <property type="molecule type" value="Genomic_DNA"/>
</dbReference>
<dbReference type="AlphaFoldDB" id="A0A1Q9C160"/>